<dbReference type="SUPFAM" id="SSF51735">
    <property type="entry name" value="NAD(P)-binding Rossmann-fold domains"/>
    <property type="match status" value="1"/>
</dbReference>
<dbReference type="SUPFAM" id="SSF47336">
    <property type="entry name" value="ACP-like"/>
    <property type="match status" value="1"/>
</dbReference>
<feature type="domain" description="Carrier" evidence="5">
    <location>
        <begin position="534"/>
        <end position="613"/>
    </location>
</feature>
<dbReference type="Pfam" id="PF00550">
    <property type="entry name" value="PP-binding"/>
    <property type="match status" value="1"/>
</dbReference>
<dbReference type="Gene3D" id="1.10.1200.10">
    <property type="entry name" value="ACP-like"/>
    <property type="match status" value="1"/>
</dbReference>
<dbReference type="InterPro" id="IPR020845">
    <property type="entry name" value="AMP-binding_CS"/>
</dbReference>
<evidence type="ECO:0000259" key="5">
    <source>
        <dbReference type="PROSITE" id="PS50075"/>
    </source>
</evidence>
<dbReference type="Pfam" id="PF00501">
    <property type="entry name" value="AMP-binding"/>
    <property type="match status" value="1"/>
</dbReference>
<dbReference type="Gene3D" id="3.30.300.30">
    <property type="match status" value="1"/>
</dbReference>
<evidence type="ECO:0000256" key="4">
    <source>
        <dbReference type="SAM" id="MobiDB-lite"/>
    </source>
</evidence>
<dbReference type="Pfam" id="PF13193">
    <property type="entry name" value="AMP-binding_C"/>
    <property type="match status" value="1"/>
</dbReference>
<dbReference type="InterPro" id="IPR013120">
    <property type="entry name" value="FAR_NAD-bd"/>
</dbReference>
<dbReference type="Pfam" id="PF07993">
    <property type="entry name" value="NAD_binding_4"/>
    <property type="match status" value="1"/>
</dbReference>
<evidence type="ECO:0000313" key="6">
    <source>
        <dbReference type="EMBL" id="KAL1873440.1"/>
    </source>
</evidence>
<dbReference type="PROSITE" id="PS00455">
    <property type="entry name" value="AMP_BINDING"/>
    <property type="match status" value="1"/>
</dbReference>
<keyword evidence="1" id="KW-0596">Phosphopantetheine</keyword>
<dbReference type="InterPro" id="IPR036736">
    <property type="entry name" value="ACP-like_sf"/>
</dbReference>
<dbReference type="PANTHER" id="PTHR44845:SF6">
    <property type="entry name" value="BETA-ALANINE-ACTIVATING ENZYME"/>
    <property type="match status" value="1"/>
</dbReference>
<dbReference type="CDD" id="cd05235">
    <property type="entry name" value="SDR_e1"/>
    <property type="match status" value="1"/>
</dbReference>
<dbReference type="EMBL" id="JAZHXJ010000122">
    <property type="protein sequence ID" value="KAL1873440.1"/>
    <property type="molecule type" value="Genomic_DNA"/>
</dbReference>
<comment type="similarity">
    <text evidence="3">Belongs to the NRP synthetase family.</text>
</comment>
<dbReference type="NCBIfam" id="TIGR01746">
    <property type="entry name" value="Thioester-redct"/>
    <property type="match status" value="1"/>
</dbReference>
<accession>A0ABR3XCA9</accession>
<dbReference type="InterPro" id="IPR036291">
    <property type="entry name" value="NAD(P)-bd_dom_sf"/>
</dbReference>
<dbReference type="InterPro" id="IPR010080">
    <property type="entry name" value="Thioester_reductase-like_dom"/>
</dbReference>
<organism evidence="6 7">
    <name type="scientific">Phialemonium thermophilum</name>
    <dbReference type="NCBI Taxonomy" id="223376"/>
    <lineage>
        <taxon>Eukaryota</taxon>
        <taxon>Fungi</taxon>
        <taxon>Dikarya</taxon>
        <taxon>Ascomycota</taxon>
        <taxon>Pezizomycotina</taxon>
        <taxon>Sordariomycetes</taxon>
        <taxon>Sordariomycetidae</taxon>
        <taxon>Cephalothecales</taxon>
        <taxon>Cephalothecaceae</taxon>
        <taxon>Phialemonium</taxon>
    </lineage>
</organism>
<dbReference type="InterPro" id="IPR045851">
    <property type="entry name" value="AMP-bd_C_sf"/>
</dbReference>
<dbReference type="InterPro" id="IPR042099">
    <property type="entry name" value="ANL_N_sf"/>
</dbReference>
<feature type="region of interest" description="Disordered" evidence="4">
    <location>
        <begin position="135"/>
        <end position="159"/>
    </location>
</feature>
<dbReference type="PANTHER" id="PTHR44845">
    <property type="entry name" value="CARRIER DOMAIN-CONTAINING PROTEIN"/>
    <property type="match status" value="1"/>
</dbReference>
<keyword evidence="2" id="KW-0597">Phosphoprotein</keyword>
<dbReference type="InterPro" id="IPR000873">
    <property type="entry name" value="AMP-dep_synth/lig_dom"/>
</dbReference>
<name>A0ABR3XCA9_9PEZI</name>
<dbReference type="PROSITE" id="PS50075">
    <property type="entry name" value="CARRIER"/>
    <property type="match status" value="1"/>
</dbReference>
<comment type="caution">
    <text evidence="6">The sequence shown here is derived from an EMBL/GenBank/DDBJ whole genome shotgun (WGS) entry which is preliminary data.</text>
</comment>
<keyword evidence="7" id="KW-1185">Reference proteome</keyword>
<sequence>MAQVLRTSTPNLGQLLADQVVRNSDKTAIVDGSLRLTYTQLHHQASRLALKLRTLGLEDEDAVLILPPRGAPHIVSQVAVVYAGGTCLPLEPTMSYDEVQDRAGRARARYAIVCASQLGIKLPEPVVQVIFDEEDGKQEEDNSSAQRLPPPPHKDNFPRAVPDDYRSHVLFTSGSTGTPKGVEVLGRGVVRLRSGFFEPTDRVAHLCSVCFDASLLEFWTPLLIGGTSVVIDRDTLLDPNALLQALHADAVTCVCLTAAVFNAVVQACPGAFQAFRTVVTGGEAANLEAHRKVFETGQPKRLLNAYGPTECGVVATIHVETLQDVLEGEIPLGHALMDTDVQLVDESFGIIEGEGDGELLIGGGALARGYLDNPSMTSQAFVQMRLEPGAPEPKTLYRTGDIVHRDARGQLYWRGRRNNEVKHRGYRVNLDTIEAEVQKTGLVSAVAALRIDDPERLSSWLAACVILKDPETTREECQARVAADLPAYMVPQVVCLDSMPVNRNGKIDRAKLRDELLRRRREEPVANNSNNGISKLSETEAEIKRIWQQVFLLAFGHDDISPDTDFFSYGASSLDVSVITMRIRQVFQVPFLVQHVYENPKLKDMAAEVDRERRGNGDGLDIEELKRAWLTDAGMVDQLDIQQHGSSLPPVDWTANGEGNVFLTGATGFVGAFFLRALLEQPFVRSVWCLVRAKTSDHAKKRILDNMTKYGLLDALSPTSLSKMKPLAGDLSRELLGLDDGVYAELARSISVIFHLGAQVNYNQPYSTHRPANVVGTLNILKLATSSPLQPKPVHYSSSIAVFGPTGILGKTSVSEDDDMDAYIGVIPYETGYGQSQWVADKMLQTAIRRGLPATIFRLGFVLCDDATGVGNKDDFMARLISDAVTIGAYPSLPAQRKELLPVSYAASSLLAIASSPSSLGRAYHITPDAEHASQMDMSDLFQSVERLLGRRLTCLPYREWANRLREFNQRTETRLKPLLPIAHEAVWQGRTRWEVYEGMAAVRNDNVRAALAKADKTQLLSRSGITEEVFGRYLKFLGVGEQEV</sequence>
<dbReference type="SUPFAM" id="SSF56801">
    <property type="entry name" value="Acetyl-CoA synthetase-like"/>
    <property type="match status" value="1"/>
</dbReference>
<gene>
    <name evidence="6" type="ORF">VTK73DRAFT_985</name>
</gene>
<dbReference type="Proteomes" id="UP001586593">
    <property type="component" value="Unassembled WGS sequence"/>
</dbReference>
<evidence type="ECO:0000256" key="2">
    <source>
        <dbReference type="ARBA" id="ARBA00022553"/>
    </source>
</evidence>
<dbReference type="Gene3D" id="3.40.50.12780">
    <property type="entry name" value="N-terminal domain of ligase-like"/>
    <property type="match status" value="1"/>
</dbReference>
<dbReference type="InterPro" id="IPR025110">
    <property type="entry name" value="AMP-bd_C"/>
</dbReference>
<evidence type="ECO:0000256" key="3">
    <source>
        <dbReference type="ARBA" id="ARBA00029454"/>
    </source>
</evidence>
<dbReference type="InterPro" id="IPR009081">
    <property type="entry name" value="PP-bd_ACP"/>
</dbReference>
<evidence type="ECO:0000313" key="7">
    <source>
        <dbReference type="Proteomes" id="UP001586593"/>
    </source>
</evidence>
<protein>
    <recommendedName>
        <fullName evidence="5">Carrier domain-containing protein</fullName>
    </recommendedName>
</protein>
<evidence type="ECO:0000256" key="1">
    <source>
        <dbReference type="ARBA" id="ARBA00022450"/>
    </source>
</evidence>
<proteinExistence type="inferred from homology"/>
<dbReference type="Gene3D" id="3.40.50.720">
    <property type="entry name" value="NAD(P)-binding Rossmann-like Domain"/>
    <property type="match status" value="1"/>
</dbReference>
<reference evidence="6 7" key="1">
    <citation type="journal article" date="2024" name="Commun. Biol.">
        <title>Comparative genomic analysis of thermophilic fungi reveals convergent evolutionary adaptations and gene losses.</title>
        <authorList>
            <person name="Steindorff A.S."/>
            <person name="Aguilar-Pontes M.V."/>
            <person name="Robinson A.J."/>
            <person name="Andreopoulos B."/>
            <person name="LaButti K."/>
            <person name="Kuo A."/>
            <person name="Mondo S."/>
            <person name="Riley R."/>
            <person name="Otillar R."/>
            <person name="Haridas S."/>
            <person name="Lipzen A."/>
            <person name="Grimwood J."/>
            <person name="Schmutz J."/>
            <person name="Clum A."/>
            <person name="Reid I.D."/>
            <person name="Moisan M.C."/>
            <person name="Butler G."/>
            <person name="Nguyen T.T.M."/>
            <person name="Dewar K."/>
            <person name="Conant G."/>
            <person name="Drula E."/>
            <person name="Henrissat B."/>
            <person name="Hansel C."/>
            <person name="Singer S."/>
            <person name="Hutchinson M.I."/>
            <person name="de Vries R.P."/>
            <person name="Natvig D.O."/>
            <person name="Powell A.J."/>
            <person name="Tsang A."/>
            <person name="Grigoriev I.V."/>
        </authorList>
    </citation>
    <scope>NUCLEOTIDE SEQUENCE [LARGE SCALE GENOMIC DNA]</scope>
    <source>
        <strain evidence="6 7">ATCC 24622</strain>
    </source>
</reference>